<evidence type="ECO:0008006" key="4">
    <source>
        <dbReference type="Google" id="ProtNLM"/>
    </source>
</evidence>
<evidence type="ECO:0000256" key="1">
    <source>
        <dbReference type="SAM" id="MobiDB-lite"/>
    </source>
</evidence>
<dbReference type="STRING" id="1385520.N802_18790"/>
<evidence type="ECO:0000313" key="3">
    <source>
        <dbReference type="Proteomes" id="UP000030002"/>
    </source>
</evidence>
<feature type="compositionally biased region" description="Polar residues" evidence="1">
    <location>
        <begin position="194"/>
        <end position="206"/>
    </location>
</feature>
<reference evidence="2 3" key="1">
    <citation type="submission" date="2013-08" db="EMBL/GenBank/DDBJ databases">
        <title>The genome sequence of Knoellia sinensis.</title>
        <authorList>
            <person name="Zhu W."/>
            <person name="Wang G."/>
        </authorList>
    </citation>
    <scope>NUCLEOTIDE SEQUENCE [LARGE SCALE GENOMIC DNA]</scope>
    <source>
        <strain evidence="2 3">KCTC 19936</strain>
    </source>
</reference>
<dbReference type="CDD" id="cd00085">
    <property type="entry name" value="HNHc"/>
    <property type="match status" value="1"/>
</dbReference>
<protein>
    <recommendedName>
        <fullName evidence="4">HNH nuclease domain-containing protein</fullName>
    </recommendedName>
</protein>
<organism evidence="2 3">
    <name type="scientific">Knoellia sinensis KCTC 19936</name>
    <dbReference type="NCBI Taxonomy" id="1385520"/>
    <lineage>
        <taxon>Bacteria</taxon>
        <taxon>Bacillati</taxon>
        <taxon>Actinomycetota</taxon>
        <taxon>Actinomycetes</taxon>
        <taxon>Micrococcales</taxon>
        <taxon>Intrasporangiaceae</taxon>
        <taxon>Knoellia</taxon>
    </lineage>
</organism>
<dbReference type="AlphaFoldDB" id="A0A0A0J348"/>
<dbReference type="InterPro" id="IPR003615">
    <property type="entry name" value="HNH_nuc"/>
</dbReference>
<dbReference type="Proteomes" id="UP000030002">
    <property type="component" value="Unassembled WGS sequence"/>
</dbReference>
<comment type="caution">
    <text evidence="2">The sequence shown here is derived from an EMBL/GenBank/DDBJ whole genome shotgun (WGS) entry which is preliminary data.</text>
</comment>
<sequence length="253" mass="27442">TRGKGAWLTDRALELLSGRAPGQPQPVEVNLVMTDTTLLPAAFGGQAPVDDCATIPGWGVVPGTHARQWVADLLNQPRAADGGPDADAFVWLRRLFTDPTGRDLVALDSVRRRFHGGLRHFLDLRDPTCRVPWCDAPAIQADHTTPVHAGGPTSAGNGAGLCQRHNLVKEEPGWHVSVQSTGLDGTGPHDLRITTPTGHAYDSTSPPILGEGWTPRIPERDDWVPDDPSTWIDDWSDHYDDFEAAIHDDAWAA</sequence>
<dbReference type="EMBL" id="AVPJ01000009">
    <property type="protein sequence ID" value="KGN31820.1"/>
    <property type="molecule type" value="Genomic_DNA"/>
</dbReference>
<dbReference type="eggNOG" id="COG1403">
    <property type="taxonomic scope" value="Bacteria"/>
</dbReference>
<dbReference type="RefSeq" id="WP_245613925.1">
    <property type="nucleotide sequence ID" value="NZ_AVPJ01000009.1"/>
</dbReference>
<name>A0A0A0J348_9MICO</name>
<keyword evidence="3" id="KW-1185">Reference proteome</keyword>
<feature type="non-terminal residue" evidence="2">
    <location>
        <position position="1"/>
    </location>
</feature>
<gene>
    <name evidence="2" type="ORF">N802_18790</name>
</gene>
<accession>A0A0A0J348</accession>
<feature type="region of interest" description="Disordered" evidence="1">
    <location>
        <begin position="177"/>
        <end position="222"/>
    </location>
</feature>
<evidence type="ECO:0000313" key="2">
    <source>
        <dbReference type="EMBL" id="KGN31820.1"/>
    </source>
</evidence>
<proteinExistence type="predicted"/>